<keyword evidence="3" id="KW-1185">Reference proteome</keyword>
<proteinExistence type="predicted"/>
<dbReference type="OrthoDB" id="3605645at2759"/>
<evidence type="ECO:0000313" key="2">
    <source>
        <dbReference type="EMBL" id="CCU81589.1"/>
    </source>
</evidence>
<dbReference type="Proteomes" id="UP000015441">
    <property type="component" value="Unassembled WGS sequence"/>
</dbReference>
<dbReference type="EMBL" id="CAUH01005233">
    <property type="protein sequence ID" value="CCU81589.1"/>
    <property type="molecule type" value="Genomic_DNA"/>
</dbReference>
<dbReference type="AlphaFoldDB" id="N1JFG0"/>
<accession>N1JFG0</accession>
<evidence type="ECO:0000313" key="3">
    <source>
        <dbReference type="Proteomes" id="UP000015441"/>
    </source>
</evidence>
<protein>
    <submittedName>
        <fullName evidence="2">CSEP0432 putative effector protein</fullName>
    </submittedName>
</protein>
<comment type="caution">
    <text evidence="2">The sequence shown here is derived from an EMBL/GenBank/DDBJ whole genome shotgun (WGS) entry which is preliminary data.</text>
</comment>
<reference evidence="2 3" key="1">
    <citation type="journal article" date="2010" name="Science">
        <title>Genome expansion and gene loss in powdery mildew fungi reveal tradeoffs in extreme parasitism.</title>
        <authorList>
            <person name="Spanu P.D."/>
            <person name="Abbott J.C."/>
            <person name="Amselem J."/>
            <person name="Burgis T.A."/>
            <person name="Soanes D.M."/>
            <person name="Stueber K."/>
            <person name="Ver Loren van Themaat E."/>
            <person name="Brown J.K.M."/>
            <person name="Butcher S.A."/>
            <person name="Gurr S.J."/>
            <person name="Lebrun M.-H."/>
            <person name="Ridout C.J."/>
            <person name="Schulze-Lefert P."/>
            <person name="Talbot N.J."/>
            <person name="Ahmadinejad N."/>
            <person name="Ametz C."/>
            <person name="Barton G.R."/>
            <person name="Benjdia M."/>
            <person name="Bidzinski P."/>
            <person name="Bindschedler L.V."/>
            <person name="Both M."/>
            <person name="Brewer M.T."/>
            <person name="Cadle-Davidson L."/>
            <person name="Cadle-Davidson M.M."/>
            <person name="Collemare J."/>
            <person name="Cramer R."/>
            <person name="Frenkel O."/>
            <person name="Godfrey D."/>
            <person name="Harriman J."/>
            <person name="Hoede C."/>
            <person name="King B.C."/>
            <person name="Klages S."/>
            <person name="Kleemann J."/>
            <person name="Knoll D."/>
            <person name="Koti P.S."/>
            <person name="Kreplak J."/>
            <person name="Lopez-Ruiz F.J."/>
            <person name="Lu X."/>
            <person name="Maekawa T."/>
            <person name="Mahanil S."/>
            <person name="Micali C."/>
            <person name="Milgroom M.G."/>
            <person name="Montana G."/>
            <person name="Noir S."/>
            <person name="O'Connell R.J."/>
            <person name="Oberhaensli S."/>
            <person name="Parlange F."/>
            <person name="Pedersen C."/>
            <person name="Quesneville H."/>
            <person name="Reinhardt R."/>
            <person name="Rott M."/>
            <person name="Sacristan S."/>
            <person name="Schmidt S.M."/>
            <person name="Schoen M."/>
            <person name="Skamnioti P."/>
            <person name="Sommer H."/>
            <person name="Stephens A."/>
            <person name="Takahara H."/>
            <person name="Thordal-Christensen H."/>
            <person name="Vigouroux M."/>
            <person name="Wessling R."/>
            <person name="Wicker T."/>
            <person name="Panstruga R."/>
        </authorList>
    </citation>
    <scope>NUCLEOTIDE SEQUENCE [LARGE SCALE GENOMIC DNA]</scope>
    <source>
        <strain evidence="2">DH14</strain>
    </source>
</reference>
<dbReference type="HOGENOM" id="CLU_927462_0_0_1"/>
<sequence>MRHPHHAIRGQSIWLKAVFIILLISAPVSSMTSRITVTNEAGYYCRYKIYPHSLVEATRQVACRGFTSTKSHARRPVVYSEDDNVNNMIFEWAFPMAVTKDHEDKITFNNNCELKGVLYYHYATDQFEPCVNVPEVSTRTTPGIGRDLTEPFIKCGSLSWGITEIQKNAKNKLFETMNSFDEVEFTSIEVDGPLKAIPLTKMVTVNGKGKFFKPVSNENSLIFFKAQGIRYRVVINKQNEVRGIIIQHNISKKIPVTRSFIRQSSRQHKSTPIKEKKIITLECPIDQKFPLLSNGQISDLPSPKRQKTL</sequence>
<gene>
    <name evidence="2" type="ORF">BGHDH14_bghG005233000001001</name>
</gene>
<evidence type="ECO:0000256" key="1">
    <source>
        <dbReference type="SAM" id="Phobius"/>
    </source>
</evidence>
<keyword evidence="1" id="KW-1133">Transmembrane helix</keyword>
<keyword evidence="1" id="KW-0472">Membrane</keyword>
<organism evidence="2 3">
    <name type="scientific">Blumeria graminis f. sp. hordei (strain DH14)</name>
    <name type="common">Barley powdery mildew</name>
    <name type="synonym">Oidium monilioides f. sp. hordei</name>
    <dbReference type="NCBI Taxonomy" id="546991"/>
    <lineage>
        <taxon>Eukaryota</taxon>
        <taxon>Fungi</taxon>
        <taxon>Dikarya</taxon>
        <taxon>Ascomycota</taxon>
        <taxon>Pezizomycotina</taxon>
        <taxon>Leotiomycetes</taxon>
        <taxon>Erysiphales</taxon>
        <taxon>Erysiphaceae</taxon>
        <taxon>Blumeria</taxon>
        <taxon>Blumeria hordei</taxon>
    </lineage>
</organism>
<dbReference type="InParanoid" id="N1JFG0"/>
<keyword evidence="1" id="KW-0812">Transmembrane</keyword>
<name>N1JFG0_BLUG1</name>
<feature type="transmembrane region" description="Helical" evidence="1">
    <location>
        <begin position="12"/>
        <end position="29"/>
    </location>
</feature>